<feature type="non-terminal residue" evidence="1">
    <location>
        <position position="1"/>
    </location>
</feature>
<reference evidence="1 2" key="1">
    <citation type="journal article" date="2014" name="Agronomy (Basel)">
        <title>A Draft Genome Sequence for Ensete ventricosum, the Drought-Tolerant Tree Against Hunger.</title>
        <authorList>
            <person name="Harrison J."/>
            <person name="Moore K.A."/>
            <person name="Paszkiewicz K."/>
            <person name="Jones T."/>
            <person name="Grant M."/>
            <person name="Ambacheew D."/>
            <person name="Muzemil S."/>
            <person name="Studholme D.J."/>
        </authorList>
    </citation>
    <scope>NUCLEOTIDE SEQUENCE [LARGE SCALE GENOMIC DNA]</scope>
</reference>
<protein>
    <submittedName>
        <fullName evidence="1">Uncharacterized protein</fullName>
    </submittedName>
</protein>
<dbReference type="Proteomes" id="UP000287651">
    <property type="component" value="Unassembled WGS sequence"/>
</dbReference>
<organism evidence="1 2">
    <name type="scientific">Ensete ventricosum</name>
    <name type="common">Abyssinian banana</name>
    <name type="synonym">Musa ensete</name>
    <dbReference type="NCBI Taxonomy" id="4639"/>
    <lineage>
        <taxon>Eukaryota</taxon>
        <taxon>Viridiplantae</taxon>
        <taxon>Streptophyta</taxon>
        <taxon>Embryophyta</taxon>
        <taxon>Tracheophyta</taxon>
        <taxon>Spermatophyta</taxon>
        <taxon>Magnoliopsida</taxon>
        <taxon>Liliopsida</taxon>
        <taxon>Zingiberales</taxon>
        <taxon>Musaceae</taxon>
        <taxon>Ensete</taxon>
    </lineage>
</organism>
<accession>A0A426XB74</accession>
<name>A0A426XB74_ENSVE</name>
<proteinExistence type="predicted"/>
<dbReference type="EMBL" id="AMZH03023214">
    <property type="protein sequence ID" value="RRT36712.1"/>
    <property type="molecule type" value="Genomic_DNA"/>
</dbReference>
<evidence type="ECO:0000313" key="1">
    <source>
        <dbReference type="EMBL" id="RRT36712.1"/>
    </source>
</evidence>
<sequence length="50" mass="5005">AAPTGASHARERLPLQGPLVVAGRPLAGGLGRRWLPLAPGQTVVAGPAWG</sequence>
<gene>
    <name evidence="1" type="ORF">B296_00056542</name>
</gene>
<comment type="caution">
    <text evidence="1">The sequence shown here is derived from an EMBL/GenBank/DDBJ whole genome shotgun (WGS) entry which is preliminary data.</text>
</comment>
<evidence type="ECO:0000313" key="2">
    <source>
        <dbReference type="Proteomes" id="UP000287651"/>
    </source>
</evidence>
<dbReference type="AlphaFoldDB" id="A0A426XB74"/>